<dbReference type="PANTHER" id="PTHR32215">
    <property type="entry name" value="CILIA- AND FLAGELLA-ASSOCIATED PROTEIN 57"/>
    <property type="match status" value="1"/>
</dbReference>
<protein>
    <submittedName>
        <fullName evidence="1">Uncharacterized protein</fullName>
    </submittedName>
</protein>
<evidence type="ECO:0000313" key="2">
    <source>
        <dbReference type="Proteomes" id="UP000265618"/>
    </source>
</evidence>
<comment type="caution">
    <text evidence="1">The sequence shown here is derived from an EMBL/GenBank/DDBJ whole genome shotgun (WGS) entry which is preliminary data.</text>
</comment>
<dbReference type="OrthoDB" id="10251741at2759"/>
<name>A0A9K3GMS4_9EUKA</name>
<keyword evidence="2" id="KW-1185">Reference proteome</keyword>
<proteinExistence type="predicted"/>
<gene>
    <name evidence="1" type="ORF">KIPB_012063</name>
</gene>
<dbReference type="PANTHER" id="PTHR32215:SF0">
    <property type="entry name" value="CILIA- AND FLAGELLA-ASSOCIATED PROTEIN 57"/>
    <property type="match status" value="1"/>
</dbReference>
<feature type="non-terminal residue" evidence="1">
    <location>
        <position position="1"/>
    </location>
</feature>
<evidence type="ECO:0000313" key="1">
    <source>
        <dbReference type="EMBL" id="GIQ89564.1"/>
    </source>
</evidence>
<dbReference type="EMBL" id="BDIP01005179">
    <property type="protein sequence ID" value="GIQ89564.1"/>
    <property type="molecule type" value="Genomic_DNA"/>
</dbReference>
<dbReference type="AlphaFoldDB" id="A0A9K3GMS4"/>
<dbReference type="InterPro" id="IPR052993">
    <property type="entry name" value="CFA-57"/>
</dbReference>
<organism evidence="1 2">
    <name type="scientific">Kipferlia bialata</name>
    <dbReference type="NCBI Taxonomy" id="797122"/>
    <lineage>
        <taxon>Eukaryota</taxon>
        <taxon>Metamonada</taxon>
        <taxon>Carpediemonas-like organisms</taxon>
        <taxon>Kipferlia</taxon>
    </lineage>
</organism>
<accession>A0A9K3GMS4</accession>
<reference evidence="1 2" key="1">
    <citation type="journal article" date="2018" name="PLoS ONE">
        <title>The draft genome of Kipferlia bialata reveals reductive genome evolution in fornicate parasites.</title>
        <authorList>
            <person name="Tanifuji G."/>
            <person name="Takabayashi S."/>
            <person name="Kume K."/>
            <person name="Takagi M."/>
            <person name="Nakayama T."/>
            <person name="Kamikawa R."/>
            <person name="Inagaki Y."/>
            <person name="Hashimoto T."/>
        </authorList>
    </citation>
    <scope>NUCLEOTIDE SEQUENCE [LARGE SCALE GENOMIC DNA]</scope>
    <source>
        <strain evidence="1">NY0173</strain>
    </source>
</reference>
<sequence length="125" mass="14718">IFTATKVSAKKGILQERQSNLDLRSEYTILRRKYNTVTDEVSLIRNELAQAKASAEQDRRAERTSREALTQAKLEISERDSRLGDKEAIIFDLRRKNQELSKFKFVLDYKIRELRKELGTSYEYK</sequence>
<dbReference type="Proteomes" id="UP000265618">
    <property type="component" value="Unassembled WGS sequence"/>
</dbReference>